<name>A0A154W868_9PROT</name>
<evidence type="ECO:0000256" key="2">
    <source>
        <dbReference type="ARBA" id="ARBA00022617"/>
    </source>
</evidence>
<dbReference type="PRINTS" id="PR00604">
    <property type="entry name" value="CYTCHRMECIAB"/>
</dbReference>
<feature type="chain" id="PRO_5007602302" evidence="7">
    <location>
        <begin position="25"/>
        <end position="128"/>
    </location>
</feature>
<dbReference type="RefSeq" id="WP_067554470.1">
    <property type="nucleotide sequence ID" value="NZ_LPXN01000095.1"/>
</dbReference>
<proteinExistence type="predicted"/>
<keyword evidence="5 6" id="KW-0408">Iron</keyword>
<dbReference type="OrthoDB" id="9805828at2"/>
<dbReference type="EMBL" id="LPXN01000095">
    <property type="protein sequence ID" value="KZD09717.1"/>
    <property type="molecule type" value="Genomic_DNA"/>
</dbReference>
<keyword evidence="3 6" id="KW-0479">Metal-binding</keyword>
<reference evidence="9 10" key="1">
    <citation type="submission" date="2015-12" db="EMBL/GenBank/DDBJ databases">
        <title>Genome sequence of Oceanibaculum pacificum MCCC 1A02656.</title>
        <authorList>
            <person name="Lu L."/>
            <person name="Lai Q."/>
            <person name="Shao Z."/>
            <person name="Qian P."/>
        </authorList>
    </citation>
    <scope>NUCLEOTIDE SEQUENCE [LARGE SCALE GENOMIC DNA]</scope>
    <source>
        <strain evidence="9 10">MCCC 1A02656</strain>
    </source>
</reference>
<keyword evidence="4" id="KW-0249">Electron transport</keyword>
<evidence type="ECO:0000256" key="4">
    <source>
        <dbReference type="ARBA" id="ARBA00022982"/>
    </source>
</evidence>
<organism evidence="9 10">
    <name type="scientific">Oceanibaculum pacificum</name>
    <dbReference type="NCBI Taxonomy" id="580166"/>
    <lineage>
        <taxon>Bacteria</taxon>
        <taxon>Pseudomonadati</taxon>
        <taxon>Pseudomonadota</taxon>
        <taxon>Alphaproteobacteria</taxon>
        <taxon>Rhodospirillales</taxon>
        <taxon>Oceanibaculaceae</taxon>
        <taxon>Oceanibaculum</taxon>
    </lineage>
</organism>
<evidence type="ECO:0000256" key="5">
    <source>
        <dbReference type="ARBA" id="ARBA00023004"/>
    </source>
</evidence>
<dbReference type="PANTHER" id="PTHR11961">
    <property type="entry name" value="CYTOCHROME C"/>
    <property type="match status" value="1"/>
</dbReference>
<evidence type="ECO:0000313" key="9">
    <source>
        <dbReference type="EMBL" id="KZD09717.1"/>
    </source>
</evidence>
<dbReference type="STRING" id="580166.AUP43_06615"/>
<dbReference type="InterPro" id="IPR036909">
    <property type="entry name" value="Cyt_c-like_dom_sf"/>
</dbReference>
<evidence type="ECO:0000313" key="10">
    <source>
        <dbReference type="Proteomes" id="UP000076400"/>
    </source>
</evidence>
<dbReference type="InterPro" id="IPR009056">
    <property type="entry name" value="Cyt_c-like_dom"/>
</dbReference>
<dbReference type="AlphaFoldDB" id="A0A154W868"/>
<dbReference type="Pfam" id="PF00034">
    <property type="entry name" value="Cytochrom_C"/>
    <property type="match status" value="1"/>
</dbReference>
<evidence type="ECO:0000256" key="7">
    <source>
        <dbReference type="SAM" id="SignalP"/>
    </source>
</evidence>
<feature type="domain" description="Cytochrome c" evidence="8">
    <location>
        <begin position="25"/>
        <end position="124"/>
    </location>
</feature>
<keyword evidence="2 6" id="KW-0349">Heme</keyword>
<dbReference type="PROSITE" id="PS51007">
    <property type="entry name" value="CYTC"/>
    <property type="match status" value="1"/>
</dbReference>
<dbReference type="Gene3D" id="1.10.760.10">
    <property type="entry name" value="Cytochrome c-like domain"/>
    <property type="match status" value="1"/>
</dbReference>
<keyword evidence="1" id="KW-0813">Transport</keyword>
<protein>
    <submittedName>
        <fullName evidence="9">Cytochrome C</fullName>
    </submittedName>
</protein>
<dbReference type="GO" id="GO:0020037">
    <property type="term" value="F:heme binding"/>
    <property type="evidence" value="ECO:0007669"/>
    <property type="project" value="InterPro"/>
</dbReference>
<dbReference type="Proteomes" id="UP000076400">
    <property type="component" value="Unassembled WGS sequence"/>
</dbReference>
<evidence type="ECO:0000259" key="8">
    <source>
        <dbReference type="PROSITE" id="PS51007"/>
    </source>
</evidence>
<dbReference type="InterPro" id="IPR002327">
    <property type="entry name" value="Cyt_c_1A/1B"/>
</dbReference>
<gene>
    <name evidence="9" type="ORF">AUP43_06615</name>
</gene>
<evidence type="ECO:0000256" key="3">
    <source>
        <dbReference type="ARBA" id="ARBA00022723"/>
    </source>
</evidence>
<dbReference type="GO" id="GO:0046872">
    <property type="term" value="F:metal ion binding"/>
    <property type="evidence" value="ECO:0007669"/>
    <property type="project" value="UniProtKB-KW"/>
</dbReference>
<evidence type="ECO:0000256" key="1">
    <source>
        <dbReference type="ARBA" id="ARBA00022448"/>
    </source>
</evidence>
<evidence type="ECO:0000256" key="6">
    <source>
        <dbReference type="PROSITE-ProRule" id="PRU00433"/>
    </source>
</evidence>
<keyword evidence="7" id="KW-0732">Signal</keyword>
<feature type="signal peptide" evidence="7">
    <location>
        <begin position="1"/>
        <end position="24"/>
    </location>
</feature>
<dbReference type="SUPFAM" id="SSF46626">
    <property type="entry name" value="Cytochrome c"/>
    <property type="match status" value="1"/>
</dbReference>
<keyword evidence="10" id="KW-1185">Reference proteome</keyword>
<sequence length="128" mass="13313">MPFDRVAALVVTVLATAVSPSAFAQDAAEGERQFRTRCASCHSTEAGQNRVGPHLSGILGRTAGAVEGARYSAAMKSSGIVWDAQQIDAYLANPRQLVPGTSMPVGLPNAGQRAQVIEYLRSLSGGNG</sequence>
<dbReference type="GO" id="GO:0009055">
    <property type="term" value="F:electron transfer activity"/>
    <property type="evidence" value="ECO:0007669"/>
    <property type="project" value="InterPro"/>
</dbReference>
<accession>A0A154W868</accession>
<comment type="caution">
    <text evidence="9">The sequence shown here is derived from an EMBL/GenBank/DDBJ whole genome shotgun (WGS) entry which is preliminary data.</text>
</comment>